<keyword evidence="3" id="KW-0240">DNA-directed RNA polymerase</keyword>
<feature type="region of interest" description="Disordered" evidence="6">
    <location>
        <begin position="377"/>
        <end position="412"/>
    </location>
</feature>
<proteinExistence type="inferred from homology"/>
<organism evidence="7 8">
    <name type="scientific">Porites evermanni</name>
    <dbReference type="NCBI Taxonomy" id="104178"/>
    <lineage>
        <taxon>Eukaryota</taxon>
        <taxon>Metazoa</taxon>
        <taxon>Cnidaria</taxon>
        <taxon>Anthozoa</taxon>
        <taxon>Hexacorallia</taxon>
        <taxon>Scleractinia</taxon>
        <taxon>Fungiina</taxon>
        <taxon>Poritidae</taxon>
        <taxon>Porites</taxon>
    </lineage>
</organism>
<name>A0ABN8MRE1_9CNID</name>
<evidence type="ECO:0000313" key="8">
    <source>
        <dbReference type="Proteomes" id="UP001159427"/>
    </source>
</evidence>
<dbReference type="Pfam" id="PF06870">
    <property type="entry name" value="RNA_pol_I_A49"/>
    <property type="match status" value="1"/>
</dbReference>
<keyword evidence="5" id="KW-0539">Nucleus</keyword>
<dbReference type="InterPro" id="IPR009668">
    <property type="entry name" value="RNA_pol-assoc_fac_A49-like"/>
</dbReference>
<evidence type="ECO:0000313" key="7">
    <source>
        <dbReference type="EMBL" id="CAH3030711.1"/>
    </source>
</evidence>
<keyword evidence="4" id="KW-0804">Transcription</keyword>
<evidence type="ECO:0000256" key="5">
    <source>
        <dbReference type="ARBA" id="ARBA00023242"/>
    </source>
</evidence>
<keyword evidence="8" id="KW-1185">Reference proteome</keyword>
<accession>A0ABN8MRE1</accession>
<protein>
    <recommendedName>
        <fullName evidence="9">DNA-directed RNA polymerase I subunit RPA49</fullName>
    </recommendedName>
</protein>
<evidence type="ECO:0000256" key="4">
    <source>
        <dbReference type="ARBA" id="ARBA00023163"/>
    </source>
</evidence>
<comment type="similarity">
    <text evidence="2">Belongs to the eukaryotic RPA49/POLR1E RNA polymerase subunit family.</text>
</comment>
<dbReference type="Proteomes" id="UP001159427">
    <property type="component" value="Unassembled WGS sequence"/>
</dbReference>
<dbReference type="PANTHER" id="PTHR14440">
    <property type="entry name" value="DNA-DIRECTED RNA POLYMERASE I SUBUNIT RPA49"/>
    <property type="match status" value="1"/>
</dbReference>
<evidence type="ECO:0000256" key="2">
    <source>
        <dbReference type="ARBA" id="ARBA00009430"/>
    </source>
</evidence>
<evidence type="ECO:0000256" key="1">
    <source>
        <dbReference type="ARBA" id="ARBA00004604"/>
    </source>
</evidence>
<sequence>MATARLEYVQSDSSSCGVKPLIVHFTNANLRSGKKDNKKIKFACYRWADHTDEKKKKRRTLIAETDKMEYVGQNFGESARSNTLCKYVLGVYNSRTEVMKMYDTEMITLQPKVLVDNELNHTEGEQDNKMELSYIEKNDLLTEAFGSSKKKRAMASRLRNKIDNTGLDDTVTEVVQALANEPMDKADGVEEQYSSIPPFDASAATPADVYKLDDIITPLEYEVLQKKSLELKNAERDTINVWRNQRRFPEYILRHLEVMSVNPSQRLHQSCCLLYLSYMITLYGLNYQDLKKKDPLYGMPDIIQKKLLSMFSLQKGKFRAIPKRLKDKLVSYILVLALMIDEYTLECSVIMKDLGMSDSRLTAHMKAIGCVVRSSKGQRKRKLDDEKDSTPSSKTASLEIPLPPDFQNSTNR</sequence>
<evidence type="ECO:0008006" key="9">
    <source>
        <dbReference type="Google" id="ProtNLM"/>
    </source>
</evidence>
<reference evidence="7 8" key="1">
    <citation type="submission" date="2022-05" db="EMBL/GenBank/DDBJ databases">
        <authorList>
            <consortium name="Genoscope - CEA"/>
            <person name="William W."/>
        </authorList>
    </citation>
    <scope>NUCLEOTIDE SEQUENCE [LARGE SCALE GENOMIC DNA]</scope>
</reference>
<comment type="subcellular location">
    <subcellularLocation>
        <location evidence="1">Nucleus</location>
        <location evidence="1">Nucleolus</location>
    </subcellularLocation>
</comment>
<comment type="caution">
    <text evidence="7">The sequence shown here is derived from an EMBL/GenBank/DDBJ whole genome shotgun (WGS) entry which is preliminary data.</text>
</comment>
<dbReference type="EMBL" id="CALNXI010000651">
    <property type="protein sequence ID" value="CAH3030711.1"/>
    <property type="molecule type" value="Genomic_DNA"/>
</dbReference>
<evidence type="ECO:0000256" key="3">
    <source>
        <dbReference type="ARBA" id="ARBA00022478"/>
    </source>
</evidence>
<evidence type="ECO:0000256" key="6">
    <source>
        <dbReference type="SAM" id="MobiDB-lite"/>
    </source>
</evidence>
<gene>
    <name evidence="7" type="ORF">PEVE_00038429</name>
</gene>